<gene>
    <name evidence="10 15" type="primary">rpe</name>
    <name evidence="15" type="ORF">ABOD76_18730</name>
</gene>
<dbReference type="InterPro" id="IPR026019">
    <property type="entry name" value="Ribul_P_3_epim"/>
</dbReference>
<dbReference type="Gene3D" id="3.20.20.70">
    <property type="entry name" value="Aldolase class I"/>
    <property type="match status" value="1"/>
</dbReference>
<dbReference type="PIRSF" id="PIRSF001461">
    <property type="entry name" value="RPE"/>
    <property type="match status" value="1"/>
</dbReference>
<comment type="pathway">
    <text evidence="10">Carbohydrate degradation.</text>
</comment>
<feature type="binding site" evidence="10 13">
    <location>
        <position position="36"/>
    </location>
    <ligand>
        <name>a divalent metal cation</name>
        <dbReference type="ChEBI" id="CHEBI:60240"/>
    </ligand>
</feature>
<evidence type="ECO:0000256" key="8">
    <source>
        <dbReference type="ARBA" id="ARBA00022723"/>
    </source>
</evidence>
<dbReference type="EMBL" id="CP158299">
    <property type="protein sequence ID" value="XBV85445.1"/>
    <property type="molecule type" value="Genomic_DNA"/>
</dbReference>
<dbReference type="SUPFAM" id="SSF51366">
    <property type="entry name" value="Ribulose-phoshate binding barrel"/>
    <property type="match status" value="1"/>
</dbReference>
<dbReference type="PROSITE" id="PS01086">
    <property type="entry name" value="RIBUL_P_3_EPIMER_2"/>
    <property type="match status" value="1"/>
</dbReference>
<comment type="cofactor">
    <cofactor evidence="2">
        <name>Mn(2+)</name>
        <dbReference type="ChEBI" id="CHEBI:29035"/>
    </cofactor>
</comment>
<comment type="cofactor">
    <cofactor evidence="4">
        <name>Zn(2+)</name>
        <dbReference type="ChEBI" id="CHEBI:29105"/>
    </cofactor>
</comment>
<dbReference type="PROSITE" id="PS01085">
    <property type="entry name" value="RIBUL_P_3_EPIMER_1"/>
    <property type="match status" value="1"/>
</dbReference>
<comment type="cofactor">
    <cofactor evidence="5">
        <name>Fe(2+)</name>
        <dbReference type="ChEBI" id="CHEBI:29033"/>
    </cofactor>
</comment>
<feature type="binding site" evidence="10 13">
    <location>
        <position position="181"/>
    </location>
    <ligand>
        <name>a divalent metal cation</name>
        <dbReference type="ChEBI" id="CHEBI:60240"/>
    </ligand>
</feature>
<accession>A0AAU7UA17</accession>
<evidence type="ECO:0000256" key="10">
    <source>
        <dbReference type="HAMAP-Rule" id="MF_02227"/>
    </source>
</evidence>
<evidence type="ECO:0000256" key="3">
    <source>
        <dbReference type="ARBA" id="ARBA00001941"/>
    </source>
</evidence>
<dbReference type="FunFam" id="3.20.20.70:FF:000004">
    <property type="entry name" value="Ribulose-phosphate 3-epimerase"/>
    <property type="match status" value="1"/>
</dbReference>
<dbReference type="InterPro" id="IPR011060">
    <property type="entry name" value="RibuloseP-bd_barrel"/>
</dbReference>
<keyword evidence="13" id="KW-0464">Manganese</keyword>
<keyword evidence="13" id="KW-0170">Cobalt</keyword>
<proteinExistence type="inferred from homology"/>
<evidence type="ECO:0000256" key="9">
    <source>
        <dbReference type="ARBA" id="ARBA00023235"/>
    </source>
</evidence>
<dbReference type="GO" id="GO:0019323">
    <property type="term" value="P:pentose catabolic process"/>
    <property type="evidence" value="ECO:0007669"/>
    <property type="project" value="UniProtKB-UniRule"/>
</dbReference>
<dbReference type="InterPro" id="IPR013785">
    <property type="entry name" value="Aldolase_TIM"/>
</dbReference>
<dbReference type="GO" id="GO:0004750">
    <property type="term" value="F:D-ribulose-phosphate 3-epimerase activity"/>
    <property type="evidence" value="ECO:0007669"/>
    <property type="project" value="UniProtKB-UniRule"/>
</dbReference>
<feature type="binding site" evidence="10 14">
    <location>
        <begin position="148"/>
        <end position="151"/>
    </location>
    <ligand>
        <name>substrate</name>
    </ligand>
</feature>
<dbReference type="RefSeq" id="WP_350243482.1">
    <property type="nucleotide sequence ID" value="NZ_CP158299.1"/>
</dbReference>
<dbReference type="KEGG" id="dsc:ABOD76_18730"/>
<evidence type="ECO:0000256" key="7">
    <source>
        <dbReference type="ARBA" id="ARBA00013188"/>
    </source>
</evidence>
<comment type="similarity">
    <text evidence="6 10 11">Belongs to the ribulose-phosphate 3-epimerase family.</text>
</comment>
<sequence>MPPTPIKLAPSILASDFTRLADELRAIRSADYIHVDVMDGQFVPNISFGFPLLEAVRRVRDADQTGQFIDVHLMVQAPERYLEQFAAAGADGLTIHVEATPHIHRAVQMIRDLGKQPGVVLNPGTPLEALRPVLPDVGLVLIMSVNPGFGGQRFIPQTYERVRTVRRWLDELGSNAELQVDGGVNAETARLLAEAGASCLVAGSSVYGPDGAEAGLARLRGALA</sequence>
<reference evidence="15" key="1">
    <citation type="submission" date="2024-06" db="EMBL/GenBank/DDBJ databases">
        <title>Draft Genome Sequence of Deinococcus sonorensis Type Strain KR-87, a Biofilm Producing Representative of the Genus Deinococcus.</title>
        <authorList>
            <person name="Boren L.S."/>
            <person name="Grosso R.A."/>
            <person name="Hugenberg-Cox A.N."/>
            <person name="Hill J.T.E."/>
            <person name="Albert C.M."/>
            <person name="Tuohy J.M."/>
        </authorList>
    </citation>
    <scope>NUCLEOTIDE SEQUENCE</scope>
    <source>
        <strain evidence="15">KR-87</strain>
    </source>
</reference>
<dbReference type="EC" id="5.1.3.1" evidence="7 10"/>
<dbReference type="GO" id="GO:0046872">
    <property type="term" value="F:metal ion binding"/>
    <property type="evidence" value="ECO:0007669"/>
    <property type="project" value="UniProtKB-UniRule"/>
</dbReference>
<feature type="binding site" evidence="10">
    <location>
        <begin position="181"/>
        <end position="183"/>
    </location>
    <ligand>
        <name>substrate</name>
    </ligand>
</feature>
<evidence type="ECO:0000256" key="4">
    <source>
        <dbReference type="ARBA" id="ARBA00001947"/>
    </source>
</evidence>
<comment type="cofactor">
    <cofactor evidence="10 13">
        <name>a divalent metal cation</name>
        <dbReference type="ChEBI" id="CHEBI:60240"/>
    </cofactor>
    <text evidence="10 13">Binds 1 divalent metal cation per subunit.</text>
</comment>
<protein>
    <recommendedName>
        <fullName evidence="7 10">Ribulose-phosphate 3-epimerase</fullName>
        <ecNumber evidence="7 10">5.1.3.1</ecNumber>
    </recommendedName>
</protein>
<feature type="active site" description="Proton donor" evidence="10 12">
    <location>
        <position position="181"/>
    </location>
</feature>
<organism evidence="15">
    <name type="scientific">Deinococcus sonorensis KR-87</name>
    <dbReference type="NCBI Taxonomy" id="694439"/>
    <lineage>
        <taxon>Bacteria</taxon>
        <taxon>Thermotogati</taxon>
        <taxon>Deinococcota</taxon>
        <taxon>Deinococci</taxon>
        <taxon>Deinococcales</taxon>
        <taxon>Deinococcaceae</taxon>
        <taxon>Deinococcus</taxon>
    </lineage>
</organism>
<evidence type="ECO:0000256" key="11">
    <source>
        <dbReference type="PIRNR" id="PIRNR001461"/>
    </source>
</evidence>
<feature type="binding site" evidence="10 14">
    <location>
        <begin position="203"/>
        <end position="204"/>
    </location>
    <ligand>
        <name>substrate</name>
    </ligand>
</feature>
<dbReference type="Pfam" id="PF00834">
    <property type="entry name" value="Ribul_P_3_epim"/>
    <property type="match status" value="1"/>
</dbReference>
<dbReference type="InterPro" id="IPR000056">
    <property type="entry name" value="Ribul_P_3_epim-like"/>
</dbReference>
<comment type="function">
    <text evidence="10">Catalyzes the reversible epimerization of D-ribulose 5-phosphate to D-xylulose 5-phosphate.</text>
</comment>
<feature type="binding site" evidence="10 14">
    <location>
        <position position="11"/>
    </location>
    <ligand>
        <name>substrate</name>
    </ligand>
</feature>
<evidence type="ECO:0000256" key="13">
    <source>
        <dbReference type="PIRSR" id="PIRSR001461-2"/>
    </source>
</evidence>
<dbReference type="NCBIfam" id="NF004076">
    <property type="entry name" value="PRK05581.1-4"/>
    <property type="match status" value="1"/>
</dbReference>
<dbReference type="GO" id="GO:0006098">
    <property type="term" value="P:pentose-phosphate shunt"/>
    <property type="evidence" value="ECO:0007669"/>
    <property type="project" value="UniProtKB-UniRule"/>
</dbReference>
<feature type="binding site" evidence="10 13">
    <location>
        <position position="34"/>
    </location>
    <ligand>
        <name>a divalent metal cation</name>
        <dbReference type="ChEBI" id="CHEBI:60240"/>
    </ligand>
</feature>
<keyword evidence="8 10" id="KW-0479">Metal-binding</keyword>
<evidence type="ECO:0000313" key="15">
    <source>
        <dbReference type="EMBL" id="XBV85445.1"/>
    </source>
</evidence>
<dbReference type="NCBIfam" id="TIGR01163">
    <property type="entry name" value="rpe"/>
    <property type="match status" value="1"/>
</dbReference>
<keyword evidence="9 10" id="KW-0413">Isomerase</keyword>
<comment type="catalytic activity">
    <reaction evidence="1 10 11">
        <text>D-ribulose 5-phosphate = D-xylulose 5-phosphate</text>
        <dbReference type="Rhea" id="RHEA:13677"/>
        <dbReference type="ChEBI" id="CHEBI:57737"/>
        <dbReference type="ChEBI" id="CHEBI:58121"/>
        <dbReference type="EC" id="5.1.3.1"/>
    </reaction>
</comment>
<dbReference type="AlphaFoldDB" id="A0AAU7UA17"/>
<evidence type="ECO:0000256" key="6">
    <source>
        <dbReference type="ARBA" id="ARBA00009541"/>
    </source>
</evidence>
<keyword evidence="13" id="KW-0862">Zinc</keyword>
<dbReference type="HAMAP" id="MF_02227">
    <property type="entry name" value="RPE"/>
    <property type="match status" value="1"/>
</dbReference>
<dbReference type="CDD" id="cd00429">
    <property type="entry name" value="RPE"/>
    <property type="match status" value="1"/>
</dbReference>
<dbReference type="GO" id="GO:0005737">
    <property type="term" value="C:cytoplasm"/>
    <property type="evidence" value="ECO:0007669"/>
    <property type="project" value="UniProtKB-ARBA"/>
</dbReference>
<feature type="active site" description="Proton acceptor" evidence="10 12">
    <location>
        <position position="36"/>
    </location>
</feature>
<feature type="binding site" evidence="14">
    <location>
        <position position="183"/>
    </location>
    <ligand>
        <name>substrate</name>
    </ligand>
</feature>
<comment type="cofactor">
    <cofactor evidence="3">
        <name>Co(2+)</name>
        <dbReference type="ChEBI" id="CHEBI:48828"/>
    </cofactor>
</comment>
<evidence type="ECO:0000256" key="1">
    <source>
        <dbReference type="ARBA" id="ARBA00001782"/>
    </source>
</evidence>
<evidence type="ECO:0000256" key="14">
    <source>
        <dbReference type="PIRSR" id="PIRSR001461-3"/>
    </source>
</evidence>
<evidence type="ECO:0000256" key="12">
    <source>
        <dbReference type="PIRSR" id="PIRSR001461-1"/>
    </source>
</evidence>
<name>A0AAU7UA17_9DEIO</name>
<feature type="binding site" evidence="10 13">
    <location>
        <position position="72"/>
    </location>
    <ligand>
        <name>a divalent metal cation</name>
        <dbReference type="ChEBI" id="CHEBI:60240"/>
    </ligand>
</feature>
<dbReference type="PANTHER" id="PTHR11749">
    <property type="entry name" value="RIBULOSE-5-PHOSPHATE-3-EPIMERASE"/>
    <property type="match status" value="1"/>
</dbReference>
<evidence type="ECO:0000256" key="2">
    <source>
        <dbReference type="ARBA" id="ARBA00001936"/>
    </source>
</evidence>
<keyword evidence="10 11" id="KW-0119">Carbohydrate metabolism</keyword>
<evidence type="ECO:0000256" key="5">
    <source>
        <dbReference type="ARBA" id="ARBA00001954"/>
    </source>
</evidence>
<feature type="binding site" evidence="10 14">
    <location>
        <position position="72"/>
    </location>
    <ligand>
        <name>substrate</name>
    </ligand>
</feature>